<name>A0A1L3SUW5_9HYPH</name>
<dbReference type="KEGG" id="meso:BSQ44_18685"/>
<organism evidence="1 2">
    <name type="scientific">Aquibium oceanicum</name>
    <dbReference type="NCBI Taxonomy" id="1670800"/>
    <lineage>
        <taxon>Bacteria</taxon>
        <taxon>Pseudomonadati</taxon>
        <taxon>Pseudomonadota</taxon>
        <taxon>Alphaproteobacteria</taxon>
        <taxon>Hyphomicrobiales</taxon>
        <taxon>Phyllobacteriaceae</taxon>
        <taxon>Aquibium</taxon>
    </lineage>
</organism>
<dbReference type="EMBL" id="CP018171">
    <property type="protein sequence ID" value="APH73168.1"/>
    <property type="molecule type" value="Genomic_DNA"/>
</dbReference>
<dbReference type="STRING" id="1670800.BSQ44_18685"/>
<dbReference type="Pfam" id="PF20370">
    <property type="entry name" value="DUF6665"/>
    <property type="match status" value="1"/>
</dbReference>
<dbReference type="InterPro" id="IPR046606">
    <property type="entry name" value="DUF6665"/>
</dbReference>
<protein>
    <submittedName>
        <fullName evidence="1">Uncharacterized protein</fullName>
    </submittedName>
</protein>
<dbReference type="Proteomes" id="UP000182840">
    <property type="component" value="Chromosome"/>
</dbReference>
<dbReference type="RefSeq" id="WP_072606639.1">
    <property type="nucleotide sequence ID" value="NZ_CP018171.1"/>
</dbReference>
<dbReference type="OrthoDB" id="9814981at2"/>
<dbReference type="AlphaFoldDB" id="A0A1L3SUW5"/>
<evidence type="ECO:0000313" key="1">
    <source>
        <dbReference type="EMBL" id="APH73168.1"/>
    </source>
</evidence>
<keyword evidence="2" id="KW-1185">Reference proteome</keyword>
<sequence>MAVRPPALRQSDSIFDPLAAEIMGEKAASLGRAGEKVERSLRALRAHEGSASDRATLLRTAAQAVHAYFIQRELCGLRRHDDVIREYGIPREVLVRLGAQ</sequence>
<reference evidence="2" key="1">
    <citation type="submission" date="2016-11" db="EMBL/GenBank/DDBJ databases">
        <title>Mesorhizobium oceanicum sp. nov., isolated from deep seawater in South China Sea.</title>
        <authorList>
            <person name="Fu G.-Y."/>
        </authorList>
    </citation>
    <scope>NUCLEOTIDE SEQUENCE [LARGE SCALE GENOMIC DNA]</scope>
    <source>
        <strain evidence="2">B7</strain>
    </source>
</reference>
<accession>A0A1L3SUW5</accession>
<proteinExistence type="predicted"/>
<evidence type="ECO:0000313" key="2">
    <source>
        <dbReference type="Proteomes" id="UP000182840"/>
    </source>
</evidence>
<gene>
    <name evidence="1" type="ORF">BSQ44_18685</name>
</gene>